<dbReference type="SUPFAM" id="SSF56112">
    <property type="entry name" value="Protein kinase-like (PK-like)"/>
    <property type="match status" value="1"/>
</dbReference>
<dbReference type="PROSITE" id="PS00109">
    <property type="entry name" value="PROTEIN_KINASE_TYR"/>
    <property type="match status" value="1"/>
</dbReference>
<keyword evidence="3" id="KW-0808">Transferase</keyword>
<evidence type="ECO:0000256" key="2">
    <source>
        <dbReference type="ARBA" id="ARBA00022553"/>
    </source>
</evidence>
<dbReference type="VEuPathDB" id="VectorBase:AARA21_008319"/>
<dbReference type="GO" id="GO:0007399">
    <property type="term" value="P:nervous system development"/>
    <property type="evidence" value="ECO:0007669"/>
    <property type="project" value="UniProtKB-ARBA"/>
</dbReference>
<dbReference type="InterPro" id="IPR011009">
    <property type="entry name" value="Kinase-like_dom_sf"/>
</dbReference>
<evidence type="ECO:0000256" key="13">
    <source>
        <dbReference type="ARBA" id="ARBA00023180"/>
    </source>
</evidence>
<evidence type="ECO:0000256" key="8">
    <source>
        <dbReference type="ARBA" id="ARBA00022840"/>
    </source>
</evidence>
<dbReference type="GO" id="GO:0030154">
    <property type="term" value="P:cell differentiation"/>
    <property type="evidence" value="ECO:0007669"/>
    <property type="project" value="UniProtKB-ARBA"/>
</dbReference>
<evidence type="ECO:0000256" key="3">
    <source>
        <dbReference type="ARBA" id="ARBA00022679"/>
    </source>
</evidence>
<evidence type="ECO:0000256" key="9">
    <source>
        <dbReference type="ARBA" id="ARBA00022989"/>
    </source>
</evidence>
<dbReference type="InterPro" id="IPR000719">
    <property type="entry name" value="Prot_kinase_dom"/>
</dbReference>
<feature type="transmembrane region" description="Helical" evidence="17">
    <location>
        <begin position="1995"/>
        <end position="2020"/>
    </location>
</feature>
<evidence type="ECO:0000256" key="14">
    <source>
        <dbReference type="ARBA" id="ARBA00051243"/>
    </source>
</evidence>
<dbReference type="SUPFAM" id="SSF49265">
    <property type="entry name" value="Fibronectin type III"/>
    <property type="match status" value="5"/>
</dbReference>
<evidence type="ECO:0000256" key="1">
    <source>
        <dbReference type="ARBA" id="ARBA00004167"/>
    </source>
</evidence>
<dbReference type="Gene3D" id="1.10.510.10">
    <property type="entry name" value="Transferase(Phosphotransferase) domain 1"/>
    <property type="match status" value="1"/>
</dbReference>
<dbReference type="InterPro" id="IPR050122">
    <property type="entry name" value="RTK"/>
</dbReference>
<dbReference type="InterPro" id="IPR003961">
    <property type="entry name" value="FN3_dom"/>
</dbReference>
<dbReference type="PROSITE" id="PS50853">
    <property type="entry name" value="FN3"/>
    <property type="match status" value="6"/>
</dbReference>
<name>A0A182I9P8_ANOAR</name>
<dbReference type="InterPro" id="IPR017441">
    <property type="entry name" value="Protein_kinase_ATP_BS"/>
</dbReference>
<keyword evidence="2 15" id="KW-0597">Phosphoprotein</keyword>
<dbReference type="VEuPathDB" id="VectorBase:AARA010308"/>
<dbReference type="PROSITE" id="PS00107">
    <property type="entry name" value="PROTEIN_KINASE_ATP"/>
    <property type="match status" value="1"/>
</dbReference>
<keyword evidence="4 15" id="KW-0812">Transmembrane</keyword>
<dbReference type="GO" id="GO:0004714">
    <property type="term" value="F:transmembrane receptor protein tyrosine kinase activity"/>
    <property type="evidence" value="ECO:0007669"/>
    <property type="project" value="UniProtKB-EC"/>
</dbReference>
<evidence type="ECO:0000256" key="16">
    <source>
        <dbReference type="SAM" id="MobiDB-lite"/>
    </source>
</evidence>
<dbReference type="FunFam" id="2.60.40.10:FF:002685">
    <property type="entry name" value="Tyrosine-protein kinase receptor"/>
    <property type="match status" value="1"/>
</dbReference>
<dbReference type="FunFam" id="2.60.40.10:FF:002572">
    <property type="entry name" value="Tyrosine-protein kinase receptor"/>
    <property type="match status" value="1"/>
</dbReference>
<dbReference type="Proteomes" id="UP000075840">
    <property type="component" value="Unassembled WGS sequence"/>
</dbReference>
<dbReference type="Gene3D" id="3.30.200.20">
    <property type="entry name" value="Phosphorylase Kinase, domain 1"/>
    <property type="match status" value="1"/>
</dbReference>
<sequence>MSNTWPPGPTGTGRARNRGGAALRINQWVAGRTSTLNRSLSTVKLLALVAAVATVLLSTGVDGTTVPTSAELGEDDYSGAIQDLETGCINRCPDQNQTSFTEHIDASCGNDCYIKQCTTGCRQWELALESSCQHACNVSDQELLEAREWSCIAGCNDGLSRYFRWLKAEIGTPHAPALVADSLTATALALEWEVPERLVRLARHRNRGPRSYLVQWRYEEVAGDWKYYRNQSMGDSSTVRVDNLQPYTKYRFRVALLLSPHHDQVLTSEQSVIISTLPSGVPTSEPTIVRAVAVDHSRISISWEPGPFPNGPVLSYVLQIKDLHPIGYSALKEIPESNTSRHYMFEKLEPERNYSVSVAMSNPAGEGPASVALVATPPKPTGHEEALQPTFILGAERSILAQSSLTLFSDPPTSVYASADHKIRGTATHIRRGLLFVSDDAGYIYRAPYWPGAEKFRVVILAPGAANNFRPTLLSIDWLNEHLYVLGQARPTKLWQIAYCDFNGGHLTVAIAGLQRRPDHFAVDPYNGYLFWVVGGTGPDGGLFRLDLGDISNGVRHEIRPLQMVRGRSLGAFTLDHANFRVLLADQGLNTVLAVSLDGKKLEDIRNNTQQPRFERVKSLARANGLFYWTNGTEVFAEDYHRLHDSYYHNAFPIAANNTYFSISVNLTAEQPIPVPVNPPRNLQALASPDKLKVSWDVPYLLGVKGRGAWQAWSYRVEVSDEQLGSVLHVATVNGTSYACDTTGRLLPNRVYSVRAAAFTAAGRGPWSREFRVRTLRPASRHHLVWASTDGIVRSDVIGEHVATLIPRSPDLDGAAVTSLAWHARTLYVVSNSTLRLYREPAVPGGEWAKVRELESVECVAIDWIGERLYYSNPAQQLIVRAGLQGEQPEPIHSVMNVREIRFDAYRGFIYCSSGLILEAFRLNGKSRVLYFSEKRFTDKQIIGLTLDHDGERLYWIVRGYSHSHLYWAPLAGTDAARSASGSGSLPSLPLADQKPLGSLVHFSDRLLWLKESQVVVGDARGENLAYIRNHHLNGTRALALIDPMPATPSINVLPASVNASSIRVTGDWRRFNVSWTPVENVNYSGVFYKLTLKLPDARDIVQELTVPYFVYGGGAGDEPENEGGSAASAEQWPIPPYTPIDITVHAFTYWRSSGFSTVRRHTPAGKPSVPVAPRAYIQHHYLPGTHELSTGIVFRWSPPVEPNGPIVAYRVDCWSAGQDDARRTVLDGAEVQTGHTELLIPGAVQPNTTYYLQVRVCNVDHSGDPSEMRSIRLADGRPLPLLYVATQDHILLLDLDRRESTPIVATAVPALLLAELRHERKLLWVNLNGELFMYDEADGKRKIAQVPSRATALTVDWVARAVYVRSQTPSGNGSTLHAYDLNRFESGGSDPVHRMVSLPAEPAVIDLLQVRPGVAELVAVSRYSRAGYIVSLDEPDREPAPFNCGVEAVESEWNQRLCGEYDGVFDVDGQRGIVQDEGYLYWIGPDDGTVSVRARDGSPTSDATTQQFPLTGAVALLPVQHRQAYPPERCLVPVVQQIQYLPELYNNTESSITLRLPEPERHADCERRPPAVRYRILYQQEDEATADLHIDYSYESSRTIGNLRPFTNYRFGVVLTSYYLAAATTAQRLLVGGEPSITELPKRSMPVVFRTAVGPPSRPEDITAWPVSPTEAIVSWIPSRQKNSHHVWYEIWRAEPDEHKNRQQQVVTDFKMDDTSMTVKITRLQPNQTYIVWVRAYSNFHAYSDSDKFQIQTFPEPSDIQLLSLNSTGLRLRWIPPVNCQKYKIQYAIVGQSTWTTMYDSQGPSTHWYNYHYELNGLLPKTRYQFVVLLHYPYRDEPYVWPRERDIIFETAADKPAAPGRPIVTKLRQDVYKVSWEAAKDNGAIIEEYALEVLVSQLNRAARFVLSPEDDAAAGELAPGAEGSNGTATVGELETYDERWSQVYNGTDVYWIIPERHAIQRNLFRVRARNSYGWGPYSDESRPTGPELYVQRTIIYIATFVSTLGTIVVVVALIVIFLIRQTDKMKNFQMDPANARLSDVELANLRDLPRRGNFVQTTNILYSSGSMTGSEIALLPRIRLDQIFMASSSLLGSGAFGEVYEGVVKGVDGEAETRVAIKTLKKGAKLHEKQEFLQEAQLMSNFKHKHITRLLGVCLEADALLIIMELMQGGDLLSYLRRSRSLPGQAARLTMLDLISMCQDVASGCRYLEEMHFVHRDLACRNCLVSSTDPRDRVVKIGDFGLARDIYKNDYYRKEGEGLLPVRWMSPESLVDGVFTSQSDIWAFGVLLWEIMTLGEQPYQAKNNVEVLNHVREGGHLDRPKVCPNEMYELMKYCWKFSPEERPTFRYCLEVLRALRENTSEDTQIIAPFPAKLQQEAVTNPAYLVSESGQVSPLSGSLRYSGSDAGLIATPPTSSSGSSGATACPGPNTPKYLELVYEDSGDMDQPDGFAASLDRVSPIPPMPTDNGYEIPITDSRGQIQFAEIPTTSHPPQTTSQRQASVPVLLPNLSVLLPDSASTGANRDSQPVEPPSLCAANAATTTSSSIIEREERQTRS</sequence>
<dbReference type="PANTHER" id="PTHR24416">
    <property type="entry name" value="TYROSINE-PROTEIN KINASE RECEPTOR"/>
    <property type="match status" value="1"/>
</dbReference>
<keyword evidence="13" id="KW-0325">Glycoprotein</keyword>
<keyword evidence="12 15" id="KW-0675">Receptor</keyword>
<evidence type="ECO:0000256" key="12">
    <source>
        <dbReference type="ARBA" id="ARBA00023170"/>
    </source>
</evidence>
<dbReference type="SMART" id="SM00060">
    <property type="entry name" value="FN3"/>
    <property type="match status" value="9"/>
</dbReference>
<dbReference type="Pfam" id="PF16656">
    <property type="entry name" value="Pur_ac_phosph_N"/>
    <property type="match status" value="1"/>
</dbReference>
<comment type="similarity">
    <text evidence="15">Belongs to the protein kinase superfamily. Tyr protein kinase family. Insulin receptor subfamily.</text>
</comment>
<evidence type="ECO:0000256" key="17">
    <source>
        <dbReference type="SAM" id="Phobius"/>
    </source>
</evidence>
<dbReference type="SUPFAM" id="SSF63825">
    <property type="entry name" value="YWTD domain"/>
    <property type="match status" value="3"/>
</dbReference>
<dbReference type="InterPro" id="IPR008266">
    <property type="entry name" value="Tyr_kinase_AS"/>
</dbReference>
<keyword evidence="9 17" id="KW-1133">Transmembrane helix</keyword>
<keyword evidence="19" id="KW-1185">Reference proteome</keyword>
<organism evidence="18 19">
    <name type="scientific">Anopheles arabiensis</name>
    <name type="common">Mosquito</name>
    <dbReference type="NCBI Taxonomy" id="7173"/>
    <lineage>
        <taxon>Eukaryota</taxon>
        <taxon>Metazoa</taxon>
        <taxon>Ecdysozoa</taxon>
        <taxon>Arthropoda</taxon>
        <taxon>Hexapoda</taxon>
        <taxon>Insecta</taxon>
        <taxon>Pterygota</taxon>
        <taxon>Neoptera</taxon>
        <taxon>Endopterygota</taxon>
        <taxon>Diptera</taxon>
        <taxon>Nematocera</taxon>
        <taxon>Culicoidea</taxon>
        <taxon>Culicidae</taxon>
        <taxon>Anophelinae</taxon>
        <taxon>Anopheles</taxon>
    </lineage>
</organism>
<dbReference type="FunFam" id="2.120.10.30:FF:000112">
    <property type="entry name" value="Tyrosine-protein kinase receptor"/>
    <property type="match status" value="1"/>
</dbReference>
<dbReference type="GO" id="GO:0005886">
    <property type="term" value="C:plasma membrane"/>
    <property type="evidence" value="ECO:0007669"/>
    <property type="project" value="TreeGrafter"/>
</dbReference>
<dbReference type="Pfam" id="PF00041">
    <property type="entry name" value="fn3"/>
    <property type="match status" value="4"/>
</dbReference>
<dbReference type="RefSeq" id="XP_040173384.1">
    <property type="nucleotide sequence ID" value="XM_040317450.1"/>
</dbReference>
<dbReference type="FunFam" id="2.120.10.30:FF:000210">
    <property type="entry name" value="Tyrosine-protein kinase receptor"/>
    <property type="match status" value="1"/>
</dbReference>
<dbReference type="FunFam" id="2.60.40.10:FF:002700">
    <property type="entry name" value="Tyrosine-protein kinase receptor"/>
    <property type="match status" value="1"/>
</dbReference>
<dbReference type="InterPro" id="IPR001245">
    <property type="entry name" value="Ser-Thr/Tyr_kinase_cat_dom"/>
</dbReference>
<accession>A0A182I9P8</accession>
<dbReference type="Pfam" id="PF07714">
    <property type="entry name" value="PK_Tyr_Ser-Thr"/>
    <property type="match status" value="1"/>
</dbReference>
<keyword evidence="10 17" id="KW-0472">Membrane</keyword>
<evidence type="ECO:0000256" key="5">
    <source>
        <dbReference type="ARBA" id="ARBA00022737"/>
    </source>
</evidence>
<dbReference type="InterPro" id="IPR013783">
    <property type="entry name" value="Ig-like_fold"/>
</dbReference>
<feature type="region of interest" description="Disordered" evidence="16">
    <location>
        <begin position="2515"/>
        <end position="2556"/>
    </location>
</feature>
<dbReference type="KEGG" id="aara:120906050"/>
<dbReference type="GO" id="GO:0043235">
    <property type="term" value="C:receptor complex"/>
    <property type="evidence" value="ECO:0007669"/>
    <property type="project" value="TreeGrafter"/>
</dbReference>
<evidence type="ECO:0000256" key="11">
    <source>
        <dbReference type="ARBA" id="ARBA00023137"/>
    </source>
</evidence>
<dbReference type="PRINTS" id="PR00109">
    <property type="entry name" value="TYRKINASE"/>
</dbReference>
<dbReference type="EnsemblMetazoa" id="AARA010308-RA">
    <property type="protein sequence ID" value="AARA010308-PA"/>
    <property type="gene ID" value="AARA010308"/>
</dbReference>
<evidence type="ECO:0000256" key="4">
    <source>
        <dbReference type="ARBA" id="ARBA00022692"/>
    </source>
</evidence>
<comment type="subcellular location">
    <subcellularLocation>
        <location evidence="1">Membrane</location>
        <topology evidence="1">Single-pass membrane protein</topology>
    </subcellularLocation>
</comment>
<dbReference type="GO" id="GO:0032006">
    <property type="term" value="P:regulation of TOR signaling"/>
    <property type="evidence" value="ECO:0007669"/>
    <property type="project" value="TreeGrafter"/>
</dbReference>
<reference evidence="18" key="1">
    <citation type="submission" date="2022-08" db="UniProtKB">
        <authorList>
            <consortium name="EnsemblMetazoa"/>
        </authorList>
    </citation>
    <scope>IDENTIFICATION</scope>
    <source>
        <strain evidence="18">Dongola</strain>
    </source>
</reference>
<feature type="compositionally biased region" description="Basic and acidic residues" evidence="16">
    <location>
        <begin position="2547"/>
        <end position="2556"/>
    </location>
</feature>
<keyword evidence="8" id="KW-0067">ATP-binding</keyword>
<evidence type="ECO:0000313" key="19">
    <source>
        <dbReference type="Proteomes" id="UP000075840"/>
    </source>
</evidence>
<dbReference type="InterPro" id="IPR002011">
    <property type="entry name" value="Tyr_kinase_rcpt_2_CS"/>
</dbReference>
<keyword evidence="11" id="KW-0829">Tyrosine-protein kinase</keyword>
<dbReference type="InterPro" id="IPR020635">
    <property type="entry name" value="Tyr_kinase_cat_dom"/>
</dbReference>
<proteinExistence type="inferred from homology"/>
<keyword evidence="6" id="KW-0547">Nucleotide-binding</keyword>
<evidence type="ECO:0000256" key="15">
    <source>
        <dbReference type="RuleBase" id="RU000312"/>
    </source>
</evidence>
<protein>
    <recommendedName>
        <fullName evidence="15">Tyrosine-protein kinase receptor</fullName>
        <ecNumber evidence="15">2.7.10.1</ecNumber>
    </recommendedName>
</protein>
<keyword evidence="7" id="KW-0418">Kinase</keyword>
<dbReference type="SMART" id="SM00219">
    <property type="entry name" value="TyrKc"/>
    <property type="match status" value="1"/>
</dbReference>
<dbReference type="InterPro" id="IPR011042">
    <property type="entry name" value="6-blade_b-propeller_TolB-like"/>
</dbReference>
<dbReference type="Gene3D" id="2.120.10.30">
    <property type="entry name" value="TolB, C-terminal domain"/>
    <property type="match status" value="2"/>
</dbReference>
<dbReference type="PROSITE" id="PS50011">
    <property type="entry name" value="PROTEIN_KINASE_DOM"/>
    <property type="match status" value="1"/>
</dbReference>
<dbReference type="Gene3D" id="2.60.40.10">
    <property type="entry name" value="Immunoglobulins"/>
    <property type="match status" value="7"/>
</dbReference>
<dbReference type="CTD" id="32039"/>
<dbReference type="PROSITE" id="PS00239">
    <property type="entry name" value="RECEPTOR_TYR_KIN_II"/>
    <property type="match status" value="1"/>
</dbReference>
<dbReference type="CDD" id="cd00063">
    <property type="entry name" value="FN3"/>
    <property type="match status" value="6"/>
</dbReference>
<dbReference type="FunFam" id="1.10.510.10:FF:000341">
    <property type="entry name" value="Tyrosine-protein kinase receptor"/>
    <property type="match status" value="1"/>
</dbReference>
<dbReference type="PANTHER" id="PTHR24416:SF527">
    <property type="entry name" value="PROTO-ONCOGENE TYROSINE-PROTEIN KINASE ROS"/>
    <property type="match status" value="1"/>
</dbReference>
<dbReference type="EC" id="2.7.10.1" evidence="15"/>
<evidence type="ECO:0000313" key="18">
    <source>
        <dbReference type="EnsemblMetazoa" id="AARA010308-PA"/>
    </source>
</evidence>
<dbReference type="GO" id="GO:0005524">
    <property type="term" value="F:ATP binding"/>
    <property type="evidence" value="ECO:0007669"/>
    <property type="project" value="UniProtKB-UniRule"/>
</dbReference>
<evidence type="ECO:0000256" key="10">
    <source>
        <dbReference type="ARBA" id="ARBA00023136"/>
    </source>
</evidence>
<keyword evidence="5" id="KW-0677">Repeat</keyword>
<dbReference type="InterPro" id="IPR015914">
    <property type="entry name" value="PAPs_N"/>
</dbReference>
<comment type="catalytic activity">
    <reaction evidence="14 15">
        <text>L-tyrosyl-[protein] + ATP = O-phospho-L-tyrosyl-[protein] + ADP + H(+)</text>
        <dbReference type="Rhea" id="RHEA:10596"/>
        <dbReference type="Rhea" id="RHEA-COMP:10136"/>
        <dbReference type="Rhea" id="RHEA-COMP:20101"/>
        <dbReference type="ChEBI" id="CHEBI:15378"/>
        <dbReference type="ChEBI" id="CHEBI:30616"/>
        <dbReference type="ChEBI" id="CHEBI:46858"/>
        <dbReference type="ChEBI" id="CHEBI:61978"/>
        <dbReference type="ChEBI" id="CHEBI:456216"/>
        <dbReference type="EC" id="2.7.10.1"/>
    </reaction>
</comment>
<evidence type="ECO:0000256" key="6">
    <source>
        <dbReference type="ARBA" id="ARBA00022741"/>
    </source>
</evidence>
<dbReference type="InterPro" id="IPR036116">
    <property type="entry name" value="FN3_sf"/>
</dbReference>
<dbReference type="EMBL" id="APCN01001015">
    <property type="status" value="NOT_ANNOTATED_CDS"/>
    <property type="molecule type" value="Genomic_DNA"/>
</dbReference>
<evidence type="ECO:0000256" key="7">
    <source>
        <dbReference type="ARBA" id="ARBA00022777"/>
    </source>
</evidence>
<dbReference type="GeneID" id="120906050"/>
<dbReference type="GO" id="GO:0007169">
    <property type="term" value="P:cell surface receptor protein tyrosine kinase signaling pathway"/>
    <property type="evidence" value="ECO:0007669"/>
    <property type="project" value="InterPro"/>
</dbReference>